<comment type="caution">
    <text evidence="1">The sequence shown here is derived from an EMBL/GenBank/DDBJ whole genome shotgun (WGS) entry which is preliminary data.</text>
</comment>
<reference evidence="1" key="1">
    <citation type="journal article" date="2020" name="G3 (Bethesda)">
        <title>High-Quality Assemblies for Three Invasive Social Wasps from the &lt;i&gt;Vespula&lt;/i&gt; Genus.</title>
        <authorList>
            <person name="Harrop T.W.R."/>
            <person name="Guhlin J."/>
            <person name="McLaughlin G.M."/>
            <person name="Permina E."/>
            <person name="Stockwell P."/>
            <person name="Gilligan J."/>
            <person name="Le Lec M.F."/>
            <person name="Gruber M.A.M."/>
            <person name="Quinn O."/>
            <person name="Lovegrove M."/>
            <person name="Duncan E.J."/>
            <person name="Remnant E.J."/>
            <person name="Van Eeckhoven J."/>
            <person name="Graham B."/>
            <person name="Knapp R.A."/>
            <person name="Langford K.W."/>
            <person name="Kronenberg Z."/>
            <person name="Press M.O."/>
            <person name="Eacker S.M."/>
            <person name="Wilson-Rankin E.E."/>
            <person name="Purcell J."/>
            <person name="Lester P.J."/>
            <person name="Dearden P.K."/>
        </authorList>
    </citation>
    <scope>NUCLEOTIDE SEQUENCE</scope>
    <source>
        <strain evidence="1">Volc-1</strain>
    </source>
</reference>
<sequence length="147" mass="17277">MPQAAKQICDVMDSMQYQYIWYKAFNLFIIGDDKWITYNNNIWKRLWLKENEASQMVAKSGLTTLSVCDEIVKELFAMNYCSIEIKQPEWINKIIIHPSYSPDIAPLEYHLFQSLQNSLNDVKLAAKEACENHLIKFLIQKNIEILQ</sequence>
<dbReference type="InterPro" id="IPR052709">
    <property type="entry name" value="Transposase-MT_Hybrid"/>
</dbReference>
<dbReference type="GO" id="GO:0046975">
    <property type="term" value="F:histone H3K36 methyltransferase activity"/>
    <property type="evidence" value="ECO:0007669"/>
    <property type="project" value="TreeGrafter"/>
</dbReference>
<dbReference type="PANTHER" id="PTHR46060:SF2">
    <property type="entry name" value="HISTONE-LYSINE N-METHYLTRANSFERASE SETMAR"/>
    <property type="match status" value="1"/>
</dbReference>
<name>A0A834PBJ1_VESPE</name>
<dbReference type="GO" id="GO:0003697">
    <property type="term" value="F:single-stranded DNA binding"/>
    <property type="evidence" value="ECO:0007669"/>
    <property type="project" value="TreeGrafter"/>
</dbReference>
<keyword evidence="2" id="KW-1185">Reference proteome</keyword>
<dbReference type="AlphaFoldDB" id="A0A834PBJ1"/>
<dbReference type="EMBL" id="JACSDY010000002">
    <property type="protein sequence ID" value="KAF7435115.1"/>
    <property type="molecule type" value="Genomic_DNA"/>
</dbReference>
<protein>
    <recommendedName>
        <fullName evidence="3">Transposase</fullName>
    </recommendedName>
</protein>
<evidence type="ECO:0000313" key="2">
    <source>
        <dbReference type="Proteomes" id="UP000600918"/>
    </source>
</evidence>
<evidence type="ECO:0000313" key="1">
    <source>
        <dbReference type="EMBL" id="KAF7435115.1"/>
    </source>
</evidence>
<organism evidence="1 2">
    <name type="scientific">Vespula pensylvanica</name>
    <name type="common">Western yellow jacket</name>
    <name type="synonym">Wasp</name>
    <dbReference type="NCBI Taxonomy" id="30213"/>
    <lineage>
        <taxon>Eukaryota</taxon>
        <taxon>Metazoa</taxon>
        <taxon>Ecdysozoa</taxon>
        <taxon>Arthropoda</taxon>
        <taxon>Hexapoda</taxon>
        <taxon>Insecta</taxon>
        <taxon>Pterygota</taxon>
        <taxon>Neoptera</taxon>
        <taxon>Endopterygota</taxon>
        <taxon>Hymenoptera</taxon>
        <taxon>Apocrita</taxon>
        <taxon>Aculeata</taxon>
        <taxon>Vespoidea</taxon>
        <taxon>Vespidae</taxon>
        <taxon>Vespinae</taxon>
        <taxon>Vespula</taxon>
    </lineage>
</organism>
<evidence type="ECO:0008006" key="3">
    <source>
        <dbReference type="Google" id="ProtNLM"/>
    </source>
</evidence>
<dbReference type="GO" id="GO:0006303">
    <property type="term" value="P:double-strand break repair via nonhomologous end joining"/>
    <property type="evidence" value="ECO:0007669"/>
    <property type="project" value="TreeGrafter"/>
</dbReference>
<proteinExistence type="predicted"/>
<dbReference type="GO" id="GO:0003690">
    <property type="term" value="F:double-stranded DNA binding"/>
    <property type="evidence" value="ECO:0007669"/>
    <property type="project" value="TreeGrafter"/>
</dbReference>
<dbReference type="GO" id="GO:0000729">
    <property type="term" value="P:DNA double-strand break processing"/>
    <property type="evidence" value="ECO:0007669"/>
    <property type="project" value="TreeGrafter"/>
</dbReference>
<gene>
    <name evidence="1" type="ORF">H0235_003306</name>
</gene>
<dbReference type="InterPro" id="IPR036397">
    <property type="entry name" value="RNaseH_sf"/>
</dbReference>
<dbReference type="Gene3D" id="3.30.420.10">
    <property type="entry name" value="Ribonuclease H-like superfamily/Ribonuclease H"/>
    <property type="match status" value="1"/>
</dbReference>
<dbReference type="GO" id="GO:0044547">
    <property type="term" value="F:DNA topoisomerase binding"/>
    <property type="evidence" value="ECO:0007669"/>
    <property type="project" value="TreeGrafter"/>
</dbReference>
<dbReference type="GO" id="GO:0031297">
    <property type="term" value="P:replication fork processing"/>
    <property type="evidence" value="ECO:0007669"/>
    <property type="project" value="TreeGrafter"/>
</dbReference>
<dbReference type="GO" id="GO:0042800">
    <property type="term" value="F:histone H3K4 methyltransferase activity"/>
    <property type="evidence" value="ECO:0007669"/>
    <property type="project" value="TreeGrafter"/>
</dbReference>
<dbReference type="GO" id="GO:0035861">
    <property type="term" value="C:site of double-strand break"/>
    <property type="evidence" value="ECO:0007669"/>
    <property type="project" value="TreeGrafter"/>
</dbReference>
<dbReference type="GO" id="GO:0005634">
    <property type="term" value="C:nucleus"/>
    <property type="evidence" value="ECO:0007669"/>
    <property type="project" value="TreeGrafter"/>
</dbReference>
<dbReference type="PANTHER" id="PTHR46060">
    <property type="entry name" value="MARINER MOS1 TRANSPOSASE-LIKE PROTEIN"/>
    <property type="match status" value="1"/>
</dbReference>
<dbReference type="GO" id="GO:0044774">
    <property type="term" value="P:mitotic DNA integrity checkpoint signaling"/>
    <property type="evidence" value="ECO:0007669"/>
    <property type="project" value="TreeGrafter"/>
</dbReference>
<accession>A0A834PBJ1</accession>
<dbReference type="GO" id="GO:0015074">
    <property type="term" value="P:DNA integration"/>
    <property type="evidence" value="ECO:0007669"/>
    <property type="project" value="TreeGrafter"/>
</dbReference>
<dbReference type="GO" id="GO:0000014">
    <property type="term" value="F:single-stranded DNA endodeoxyribonuclease activity"/>
    <property type="evidence" value="ECO:0007669"/>
    <property type="project" value="TreeGrafter"/>
</dbReference>
<dbReference type="Proteomes" id="UP000600918">
    <property type="component" value="Unassembled WGS sequence"/>
</dbReference>
<dbReference type="GO" id="GO:0000793">
    <property type="term" value="C:condensed chromosome"/>
    <property type="evidence" value="ECO:0007669"/>
    <property type="project" value="TreeGrafter"/>
</dbReference>